<feature type="compositionally biased region" description="Low complexity" evidence="17">
    <location>
        <begin position="93"/>
        <end position="103"/>
    </location>
</feature>
<dbReference type="STRING" id="2070753.A0A3A2ZA83"/>
<evidence type="ECO:0000256" key="14">
    <source>
        <dbReference type="ARBA" id="ARBA00023242"/>
    </source>
</evidence>
<keyword evidence="8" id="KW-0132">Cell division</keyword>
<dbReference type="PANTHER" id="PTHR28200">
    <property type="entry name" value="DASH COMPLEX SUBUNIT ASK1"/>
    <property type="match status" value="1"/>
</dbReference>
<evidence type="ECO:0000256" key="8">
    <source>
        <dbReference type="ARBA" id="ARBA00022618"/>
    </source>
</evidence>
<gene>
    <name evidence="18" type="ORF">PHISCL_07621</name>
</gene>
<feature type="region of interest" description="Disordered" evidence="17">
    <location>
        <begin position="391"/>
        <end position="418"/>
    </location>
</feature>
<feature type="region of interest" description="Disordered" evidence="17">
    <location>
        <begin position="262"/>
        <end position="376"/>
    </location>
</feature>
<keyword evidence="7" id="KW-0963">Cytoplasm</keyword>
<comment type="caution">
    <text evidence="18">The sequence shown here is derived from an EMBL/GenBank/DDBJ whole genome shotgun (WGS) entry which is preliminary data.</text>
</comment>
<evidence type="ECO:0000313" key="19">
    <source>
        <dbReference type="Proteomes" id="UP000266188"/>
    </source>
</evidence>
<feature type="compositionally biased region" description="Polar residues" evidence="17">
    <location>
        <begin position="104"/>
        <end position="121"/>
    </location>
</feature>
<evidence type="ECO:0000256" key="6">
    <source>
        <dbReference type="ARBA" id="ARBA00022454"/>
    </source>
</evidence>
<keyword evidence="13" id="KW-0206">Cytoskeleton</keyword>
<evidence type="ECO:0000256" key="9">
    <source>
        <dbReference type="ARBA" id="ARBA00022701"/>
    </source>
</evidence>
<dbReference type="GO" id="GO:0005874">
    <property type="term" value="C:microtubule"/>
    <property type="evidence" value="ECO:0007669"/>
    <property type="project" value="UniProtKB-KW"/>
</dbReference>
<evidence type="ECO:0000256" key="12">
    <source>
        <dbReference type="ARBA" id="ARBA00022838"/>
    </source>
</evidence>
<dbReference type="AlphaFoldDB" id="A0A3A2ZA83"/>
<dbReference type="EMBL" id="MVGC01000344">
    <property type="protein sequence ID" value="RJE20048.1"/>
    <property type="molecule type" value="Genomic_DNA"/>
</dbReference>
<keyword evidence="12" id="KW-0995">Kinetochore</keyword>
<protein>
    <recommendedName>
        <fullName evidence="5">DASH complex subunit ASK1</fullName>
    </recommendedName>
</protein>
<keyword evidence="15" id="KW-0131">Cell cycle</keyword>
<comment type="subcellular location">
    <subcellularLocation>
        <location evidence="3">Chromosome</location>
        <location evidence="3">Centromere</location>
        <location evidence="3">Kinetochore</location>
    </subcellularLocation>
    <subcellularLocation>
        <location evidence="2">Cytoplasm</location>
        <location evidence="2">Cytoskeleton</location>
        <location evidence="2">Spindle</location>
    </subcellularLocation>
    <subcellularLocation>
        <location evidence="1">Nucleus</location>
    </subcellularLocation>
</comment>
<accession>A0A3A2ZA83</accession>
<dbReference type="GO" id="GO:0044732">
    <property type="term" value="C:mitotic spindle pole body"/>
    <property type="evidence" value="ECO:0007669"/>
    <property type="project" value="TreeGrafter"/>
</dbReference>
<keyword evidence="10" id="KW-0498">Mitosis</keyword>
<feature type="region of interest" description="Disordered" evidence="17">
    <location>
        <begin position="82"/>
        <end position="164"/>
    </location>
</feature>
<evidence type="ECO:0000256" key="16">
    <source>
        <dbReference type="ARBA" id="ARBA00023328"/>
    </source>
</evidence>
<dbReference type="GO" id="GO:0042729">
    <property type="term" value="C:DASH complex"/>
    <property type="evidence" value="ECO:0007669"/>
    <property type="project" value="InterPro"/>
</dbReference>
<evidence type="ECO:0000256" key="7">
    <source>
        <dbReference type="ARBA" id="ARBA00022490"/>
    </source>
</evidence>
<dbReference type="Pfam" id="PF08655">
    <property type="entry name" value="DASH_Ask1"/>
    <property type="match status" value="1"/>
</dbReference>
<evidence type="ECO:0000256" key="17">
    <source>
        <dbReference type="SAM" id="MobiDB-lite"/>
    </source>
</evidence>
<name>A0A3A2ZA83_9EURO</name>
<feature type="region of interest" description="Disordered" evidence="17">
    <location>
        <begin position="176"/>
        <end position="226"/>
    </location>
</feature>
<feature type="compositionally biased region" description="Polar residues" evidence="17">
    <location>
        <begin position="178"/>
        <end position="194"/>
    </location>
</feature>
<sequence>MSRQPSSSQRPLTLTEELEKLEQSITLTLQEIDHNFSQAHRIVTTSILPLIEQYGEDSRDVWEGAKFWKQFFEASANVSLSGYEEHPNEDTTQDQTATEDSTSNMTQSNLTETTSYDTPSSERVGHKQDDLDLSSLSISSHSTPRAPPQHEKQNDDTTTSSITYPSPYEALRQEISESESPFQTGDSTLPTTPGRSRGYDAMSSPFVPPATHEKPSTTKKSQYQKPTDPVMHHMLDKTYRVQATPLGKGFEKGGRSKFIATPKRSKYAFDDSPISSPEPEAPQLNSELFSPIKRVTDTPTPGRNRRPSTSHLDRITPKPGISVLTPAKGAGAGNRPVWDSDDEFDANEDDELGPSPPKTMQFHVPQSRLMKTPAKEASKRIVSDLLMSAGANDLTESVDDEQSPSVVRRVERLEDETF</sequence>
<proteinExistence type="inferred from homology"/>
<evidence type="ECO:0000256" key="13">
    <source>
        <dbReference type="ARBA" id="ARBA00023212"/>
    </source>
</evidence>
<evidence type="ECO:0000256" key="10">
    <source>
        <dbReference type="ARBA" id="ARBA00022776"/>
    </source>
</evidence>
<dbReference type="GO" id="GO:0072686">
    <property type="term" value="C:mitotic spindle"/>
    <property type="evidence" value="ECO:0007669"/>
    <property type="project" value="InterPro"/>
</dbReference>
<organism evidence="18 19">
    <name type="scientific">Aspergillus sclerotialis</name>
    <dbReference type="NCBI Taxonomy" id="2070753"/>
    <lineage>
        <taxon>Eukaryota</taxon>
        <taxon>Fungi</taxon>
        <taxon>Dikarya</taxon>
        <taxon>Ascomycota</taxon>
        <taxon>Pezizomycotina</taxon>
        <taxon>Eurotiomycetes</taxon>
        <taxon>Eurotiomycetidae</taxon>
        <taxon>Eurotiales</taxon>
        <taxon>Aspergillaceae</taxon>
        <taxon>Aspergillus</taxon>
        <taxon>Aspergillus subgen. Polypaecilum</taxon>
    </lineage>
</organism>
<evidence type="ECO:0000256" key="11">
    <source>
        <dbReference type="ARBA" id="ARBA00022829"/>
    </source>
</evidence>
<keyword evidence="19" id="KW-1185">Reference proteome</keyword>
<reference evidence="19" key="1">
    <citation type="submission" date="2017-02" db="EMBL/GenBank/DDBJ databases">
        <authorList>
            <person name="Tafer H."/>
            <person name="Lopandic K."/>
        </authorList>
    </citation>
    <scope>NUCLEOTIDE SEQUENCE [LARGE SCALE GENOMIC DNA]</scope>
    <source>
        <strain evidence="19">CBS 366.77</strain>
    </source>
</reference>
<evidence type="ECO:0000256" key="15">
    <source>
        <dbReference type="ARBA" id="ARBA00023306"/>
    </source>
</evidence>
<dbReference type="InterPro" id="IPR013964">
    <property type="entry name" value="DASH_Ask1"/>
</dbReference>
<evidence type="ECO:0000256" key="5">
    <source>
        <dbReference type="ARBA" id="ARBA00014520"/>
    </source>
</evidence>
<dbReference type="GO" id="GO:0008608">
    <property type="term" value="P:attachment of spindle microtubules to kinetochore"/>
    <property type="evidence" value="ECO:0007669"/>
    <property type="project" value="InterPro"/>
</dbReference>
<keyword evidence="6" id="KW-0158">Chromosome</keyword>
<evidence type="ECO:0000256" key="2">
    <source>
        <dbReference type="ARBA" id="ARBA00004186"/>
    </source>
</evidence>
<comment type="similarity">
    <text evidence="4">Belongs to the DASH complex ASK1 family.</text>
</comment>
<evidence type="ECO:0000256" key="1">
    <source>
        <dbReference type="ARBA" id="ARBA00004123"/>
    </source>
</evidence>
<dbReference type="Proteomes" id="UP000266188">
    <property type="component" value="Unassembled WGS sequence"/>
</dbReference>
<keyword evidence="11" id="KW-0159">Chromosome partition</keyword>
<keyword evidence="16" id="KW-0137">Centromere</keyword>
<evidence type="ECO:0000256" key="4">
    <source>
        <dbReference type="ARBA" id="ARBA00010731"/>
    </source>
</evidence>
<feature type="compositionally biased region" description="Low complexity" evidence="17">
    <location>
        <begin position="133"/>
        <end position="142"/>
    </location>
</feature>
<keyword evidence="14" id="KW-0539">Nucleus</keyword>
<evidence type="ECO:0000313" key="18">
    <source>
        <dbReference type="EMBL" id="RJE20048.1"/>
    </source>
</evidence>
<feature type="compositionally biased region" description="Acidic residues" evidence="17">
    <location>
        <begin position="339"/>
        <end position="352"/>
    </location>
</feature>
<evidence type="ECO:0000256" key="3">
    <source>
        <dbReference type="ARBA" id="ARBA00004629"/>
    </source>
</evidence>
<dbReference type="OrthoDB" id="5573898at2759"/>
<keyword evidence="9" id="KW-0493">Microtubule</keyword>
<dbReference type="PANTHER" id="PTHR28200:SF1">
    <property type="entry name" value="DASH COMPLEX SUBUNIT ASK1"/>
    <property type="match status" value="1"/>
</dbReference>
<dbReference type="GO" id="GO:0051301">
    <property type="term" value="P:cell division"/>
    <property type="evidence" value="ECO:0007669"/>
    <property type="project" value="UniProtKB-KW"/>
</dbReference>